<sequence length="739" mass="83468">MSEILEGYVDKIVFRNAENGYTVLSLVNDETEMTCVGMFTFISEGEFIRATGNYISHQLYGEQFQVQTYEFKEPEDLLAMEKYLGSGAIKGIGNALAARIVRRFKNDTFRIIEEEPERLSEVKGISDNMAREIAKQFEDKKDMRGAMLFLQQFGITTTLAVKIYKEYGAKMYQIVKENPYRLAEDITGIGFKLADEIASKIGIGTDSDYRIKAGILYVLMQGSSAGHIYLPEDMLAAKTAEILGAHVSDIEHHLVNLAMDKKIIIREVEGQKQIYGASLYYMELNAAKMLCDLNIKYDLAQTEIEYRLASVEKQFQIELDELQRTAVIEAAKNGLLVLTGGPGTGKTTTINAIIRFFEAEGMDILLAAPTGRAAKRMSETTNYEARTIHRLLEISKMSGDIESKLVFERNEGNPLETDVIIIDEMSMVDISIMHALLRAVTVGTRLILVGDINQLPSVGPGNVLKDIIQSHQFNVVKLTKIFRQATESDIIVNAHKINDGEQIIMDNKSKDFFMLKRDDVNVIIQVIITLVRDKMPKYVNATVFDIQVLTPMRKGELGVERLNQVLQQFLNPPEEGKKEKEFHKYIFREGDKVMQIKNNYQLAWESKSRYGITTESGTGIFNGDTGLIKEINLFAEQVTVEFDEGRQVEYTFGQMEELELAYAITIHKSQGSEYPAVVMPILTGPRMLLNRNLLYTAVTRAKNCVTIVGSQDTIKFMIDNESEQRRYSGLAQRLTELQV</sequence>
<name>A0A6S6R166_9FIRM</name>
<dbReference type="InterPro" id="IPR027785">
    <property type="entry name" value="UvrD-like_helicase_C"/>
</dbReference>
<feature type="domain" description="AAA+ ATPase" evidence="4">
    <location>
        <begin position="332"/>
        <end position="479"/>
    </location>
</feature>
<evidence type="ECO:0000313" key="5">
    <source>
        <dbReference type="EMBL" id="BCJ96644.1"/>
    </source>
</evidence>
<keyword evidence="2 3" id="KW-0067">ATP-binding</keyword>
<dbReference type="InterPro" id="IPR010994">
    <property type="entry name" value="RuvA_2-like"/>
</dbReference>
<dbReference type="GO" id="GO:0006310">
    <property type="term" value="P:DNA recombination"/>
    <property type="evidence" value="ECO:0007669"/>
    <property type="project" value="InterPro"/>
</dbReference>
<dbReference type="Pfam" id="PF14520">
    <property type="entry name" value="HHH_5"/>
    <property type="match status" value="1"/>
</dbReference>
<dbReference type="NCBIfam" id="TIGR01448">
    <property type="entry name" value="recD_rel"/>
    <property type="match status" value="1"/>
</dbReference>
<feature type="binding site" evidence="3">
    <location>
        <begin position="343"/>
        <end position="347"/>
    </location>
    <ligand>
        <name>ATP</name>
        <dbReference type="ChEBI" id="CHEBI:30616"/>
    </ligand>
</feature>
<dbReference type="GO" id="GO:0003677">
    <property type="term" value="F:DNA binding"/>
    <property type="evidence" value="ECO:0007669"/>
    <property type="project" value="UniProtKB-UniRule"/>
</dbReference>
<evidence type="ECO:0000259" key="4">
    <source>
        <dbReference type="SMART" id="SM00382"/>
    </source>
</evidence>
<comment type="similarity">
    <text evidence="3">Belongs to the RecD family. RecD2 subfamily.</text>
</comment>
<keyword evidence="6" id="KW-1185">Reference proteome</keyword>
<dbReference type="GO" id="GO:0005524">
    <property type="term" value="F:ATP binding"/>
    <property type="evidence" value="ECO:0007669"/>
    <property type="project" value="UniProtKB-UniRule"/>
</dbReference>
<dbReference type="SMART" id="SM00382">
    <property type="entry name" value="AAA"/>
    <property type="match status" value="1"/>
</dbReference>
<dbReference type="SUPFAM" id="SSF47781">
    <property type="entry name" value="RuvA domain 2-like"/>
    <property type="match status" value="1"/>
</dbReference>
<reference evidence="5 6" key="1">
    <citation type="journal article" date="2016" name="Int. J. Syst. Evol. Microbiol.">
        <title>Descriptions of Anaerotaenia torta gen. nov., sp. nov. and Anaerocolumna cellulosilytica gen. nov., sp. nov. isolated from a methanogenic reactor of cattle waste.</title>
        <authorList>
            <person name="Uek A."/>
            <person name="Ohtaki Y."/>
            <person name="Kaku N."/>
            <person name="Ueki K."/>
        </authorList>
    </citation>
    <scope>NUCLEOTIDE SEQUENCE [LARGE SCALE GENOMIC DNA]</scope>
    <source>
        <strain evidence="5 6">SN021</strain>
    </source>
</reference>
<keyword evidence="3 5" id="KW-0347">Helicase</keyword>
<organism evidence="5 6">
    <name type="scientific">Anaerocolumna cellulosilytica</name>
    <dbReference type="NCBI Taxonomy" id="433286"/>
    <lineage>
        <taxon>Bacteria</taxon>
        <taxon>Bacillati</taxon>
        <taxon>Bacillota</taxon>
        <taxon>Clostridia</taxon>
        <taxon>Lachnospirales</taxon>
        <taxon>Lachnospiraceae</taxon>
        <taxon>Anaerocolumna</taxon>
    </lineage>
</organism>
<dbReference type="CDD" id="cd18809">
    <property type="entry name" value="SF1_C_RecD"/>
    <property type="match status" value="1"/>
</dbReference>
<dbReference type="InterPro" id="IPR029493">
    <property type="entry name" value="RecD2-like_HHH"/>
</dbReference>
<dbReference type="PANTHER" id="PTHR43788">
    <property type="entry name" value="DNA2/NAM7 HELICASE FAMILY MEMBER"/>
    <property type="match status" value="1"/>
</dbReference>
<dbReference type="Pfam" id="PF18335">
    <property type="entry name" value="SH3_13"/>
    <property type="match status" value="1"/>
</dbReference>
<dbReference type="Gene3D" id="1.10.10.2220">
    <property type="match status" value="1"/>
</dbReference>
<dbReference type="Proteomes" id="UP000515561">
    <property type="component" value="Chromosome"/>
</dbReference>
<dbReference type="Gene3D" id="2.30.30.940">
    <property type="match status" value="1"/>
</dbReference>
<dbReference type="InterPro" id="IPR006345">
    <property type="entry name" value="RecD2"/>
</dbReference>
<evidence type="ECO:0000256" key="2">
    <source>
        <dbReference type="ARBA" id="ARBA00022840"/>
    </source>
</evidence>
<dbReference type="Pfam" id="PF13245">
    <property type="entry name" value="AAA_19"/>
    <property type="match status" value="1"/>
</dbReference>
<dbReference type="AlphaFoldDB" id="A0A6S6R166"/>
<dbReference type="Pfam" id="PF13538">
    <property type="entry name" value="UvrD_C_2"/>
    <property type="match status" value="1"/>
</dbReference>
<dbReference type="Gene3D" id="3.40.50.300">
    <property type="entry name" value="P-loop containing nucleotide triphosphate hydrolases"/>
    <property type="match status" value="2"/>
</dbReference>
<dbReference type="PANTHER" id="PTHR43788:SF6">
    <property type="entry name" value="DNA HELICASE B"/>
    <property type="match status" value="1"/>
</dbReference>
<evidence type="ECO:0000313" key="6">
    <source>
        <dbReference type="Proteomes" id="UP000515561"/>
    </source>
</evidence>
<accession>A0A6S6R166</accession>
<dbReference type="InterPro" id="IPR027417">
    <property type="entry name" value="P-loop_NTPase"/>
</dbReference>
<dbReference type="GO" id="GO:0017116">
    <property type="term" value="F:single-stranded DNA helicase activity"/>
    <property type="evidence" value="ECO:0007669"/>
    <property type="project" value="TreeGrafter"/>
</dbReference>
<dbReference type="InterPro" id="IPR050534">
    <property type="entry name" value="Coronavir_polyprotein_1ab"/>
</dbReference>
<dbReference type="KEGG" id="acel:acsn021_42130"/>
<proteinExistence type="inferred from homology"/>
<keyword evidence="3" id="KW-0378">Hydrolase</keyword>
<dbReference type="GO" id="GO:0016787">
    <property type="term" value="F:hydrolase activity"/>
    <property type="evidence" value="ECO:0007669"/>
    <property type="project" value="UniProtKB-KW"/>
</dbReference>
<comment type="function">
    <text evidence="3">DNA-dependent ATPase and ATP-dependent 5'-3' DNA helicase. Has no activity on blunt DNA or DNA with 3'-overhangs, requires at least 10 bases of 5'-ssDNA for helicase activity.</text>
</comment>
<dbReference type="EC" id="5.6.2.3" evidence="3"/>
<evidence type="ECO:0000256" key="3">
    <source>
        <dbReference type="HAMAP-Rule" id="MF_01488"/>
    </source>
</evidence>
<dbReference type="SUPFAM" id="SSF52540">
    <property type="entry name" value="P-loop containing nucleoside triphosphate hydrolases"/>
    <property type="match status" value="1"/>
</dbReference>
<dbReference type="InterPro" id="IPR055446">
    <property type="entry name" value="RecD2_N_OB"/>
</dbReference>
<dbReference type="Pfam" id="PF14490">
    <property type="entry name" value="HHH_RecD2"/>
    <property type="match status" value="1"/>
</dbReference>
<keyword evidence="3" id="KW-0238">DNA-binding</keyword>
<comment type="catalytic activity">
    <reaction evidence="3">
        <text>ATP + H2O = ADP + phosphate + H(+)</text>
        <dbReference type="Rhea" id="RHEA:13065"/>
        <dbReference type="ChEBI" id="CHEBI:15377"/>
        <dbReference type="ChEBI" id="CHEBI:15378"/>
        <dbReference type="ChEBI" id="CHEBI:30616"/>
        <dbReference type="ChEBI" id="CHEBI:43474"/>
        <dbReference type="ChEBI" id="CHEBI:456216"/>
        <dbReference type="EC" id="5.6.2.3"/>
    </reaction>
</comment>
<dbReference type="EMBL" id="AP023367">
    <property type="protein sequence ID" value="BCJ96644.1"/>
    <property type="molecule type" value="Genomic_DNA"/>
</dbReference>
<dbReference type="CDD" id="cd17933">
    <property type="entry name" value="DEXSc_RecD-like"/>
    <property type="match status" value="1"/>
</dbReference>
<keyword evidence="3" id="KW-0413">Isomerase</keyword>
<dbReference type="GO" id="GO:0043139">
    <property type="term" value="F:5'-3' DNA helicase activity"/>
    <property type="evidence" value="ECO:0007669"/>
    <property type="project" value="UniProtKB-UniRule"/>
</dbReference>
<gene>
    <name evidence="3 5" type="primary">recD2</name>
    <name evidence="5" type="ORF">acsn021_42130</name>
</gene>
<dbReference type="HAMAP" id="MF_01488">
    <property type="entry name" value="RecD2"/>
    <property type="match status" value="1"/>
</dbReference>
<dbReference type="InterPro" id="IPR041451">
    <property type="entry name" value="RecD2_SH13"/>
</dbReference>
<dbReference type="GO" id="GO:0009338">
    <property type="term" value="C:exodeoxyribonuclease V complex"/>
    <property type="evidence" value="ECO:0007669"/>
    <property type="project" value="TreeGrafter"/>
</dbReference>
<dbReference type="InterPro" id="IPR003593">
    <property type="entry name" value="AAA+_ATPase"/>
</dbReference>
<dbReference type="Gene3D" id="1.10.150.20">
    <property type="entry name" value="5' to 3' exonuclease, C-terminal subdomain"/>
    <property type="match status" value="1"/>
</dbReference>
<evidence type="ECO:0000256" key="1">
    <source>
        <dbReference type="ARBA" id="ARBA00022741"/>
    </source>
</evidence>
<protein>
    <recommendedName>
        <fullName evidence="3">ATP-dependent RecD2 DNA helicase</fullName>
        <ecNumber evidence="3">5.6.2.3</ecNumber>
    </recommendedName>
    <alternativeName>
        <fullName evidence="3">DNA 5'-3' helicase subunit RecD2</fullName>
    </alternativeName>
</protein>
<dbReference type="Pfam" id="PF23139">
    <property type="entry name" value="OB_YrrC"/>
    <property type="match status" value="1"/>
</dbReference>
<keyword evidence="1 3" id="KW-0547">Nucleotide-binding</keyword>